<dbReference type="AlphaFoldDB" id="A0A7C6Z652"/>
<dbReference type="InterPro" id="IPR011010">
    <property type="entry name" value="DNA_brk_join_enz"/>
</dbReference>
<dbReference type="Pfam" id="PF02899">
    <property type="entry name" value="Phage_int_SAM_1"/>
    <property type="match status" value="1"/>
</dbReference>
<dbReference type="SUPFAM" id="SSF56349">
    <property type="entry name" value="DNA breaking-rejoining enzymes"/>
    <property type="match status" value="1"/>
</dbReference>
<evidence type="ECO:0000256" key="4">
    <source>
        <dbReference type="ARBA" id="ARBA00023125"/>
    </source>
</evidence>
<protein>
    <submittedName>
        <fullName evidence="9">Tyrosine-type recombinase/integrase</fullName>
    </submittedName>
</protein>
<comment type="caution">
    <text evidence="9">The sequence shown here is derived from an EMBL/GenBank/DDBJ whole genome shotgun (WGS) entry which is preliminary data.</text>
</comment>
<feature type="domain" description="Core-binding (CB)" evidence="8">
    <location>
        <begin position="2"/>
        <end position="83"/>
    </location>
</feature>
<evidence type="ECO:0000256" key="3">
    <source>
        <dbReference type="ARBA" id="ARBA00022908"/>
    </source>
</evidence>
<dbReference type="PANTHER" id="PTHR30349:SF41">
    <property type="entry name" value="INTEGRASE_RECOMBINASE PROTEIN MJ0367-RELATED"/>
    <property type="match status" value="1"/>
</dbReference>
<dbReference type="Pfam" id="PF00589">
    <property type="entry name" value="Phage_integrase"/>
    <property type="match status" value="1"/>
</dbReference>
<keyword evidence="4 6" id="KW-0238">DNA-binding</keyword>
<evidence type="ECO:0000256" key="2">
    <source>
        <dbReference type="ARBA" id="ARBA00008857"/>
    </source>
</evidence>
<comment type="function">
    <text evidence="1">Site-specific tyrosine recombinase, which acts by catalyzing the cutting and rejoining of the recombining DNA molecules.</text>
</comment>
<accession>A0A7C6Z652</accession>
<gene>
    <name evidence="9" type="ORF">GX523_15750</name>
</gene>
<dbReference type="InterPro" id="IPR050090">
    <property type="entry name" value="Tyrosine_recombinase_XerCD"/>
</dbReference>
<dbReference type="InterPro" id="IPR013762">
    <property type="entry name" value="Integrase-like_cat_sf"/>
</dbReference>
<dbReference type="InterPro" id="IPR004107">
    <property type="entry name" value="Integrase_SAM-like_N"/>
</dbReference>
<dbReference type="Proteomes" id="UP000553059">
    <property type="component" value="Unassembled WGS sequence"/>
</dbReference>
<dbReference type="CDD" id="cd00798">
    <property type="entry name" value="INT_XerDC_C"/>
    <property type="match status" value="1"/>
</dbReference>
<name>A0A7C6Z652_9FIRM</name>
<feature type="domain" description="Tyr recombinase" evidence="7">
    <location>
        <begin position="105"/>
        <end position="296"/>
    </location>
</feature>
<comment type="similarity">
    <text evidence="2">Belongs to the 'phage' integrase family.</text>
</comment>
<evidence type="ECO:0000256" key="5">
    <source>
        <dbReference type="ARBA" id="ARBA00023172"/>
    </source>
</evidence>
<evidence type="ECO:0000259" key="8">
    <source>
        <dbReference type="PROSITE" id="PS51900"/>
    </source>
</evidence>
<evidence type="ECO:0000313" key="9">
    <source>
        <dbReference type="EMBL" id="HHY28168.1"/>
    </source>
</evidence>
<evidence type="ECO:0000256" key="1">
    <source>
        <dbReference type="ARBA" id="ARBA00003283"/>
    </source>
</evidence>
<dbReference type="InterPro" id="IPR044068">
    <property type="entry name" value="CB"/>
</dbReference>
<dbReference type="Gene3D" id="1.10.150.130">
    <property type="match status" value="1"/>
</dbReference>
<proteinExistence type="inferred from homology"/>
<dbReference type="InterPro" id="IPR010998">
    <property type="entry name" value="Integrase_recombinase_N"/>
</dbReference>
<dbReference type="PANTHER" id="PTHR30349">
    <property type="entry name" value="PHAGE INTEGRASE-RELATED"/>
    <property type="match status" value="1"/>
</dbReference>
<evidence type="ECO:0000256" key="6">
    <source>
        <dbReference type="PROSITE-ProRule" id="PRU01248"/>
    </source>
</evidence>
<organism evidence="9 10">
    <name type="scientific">Desulfitobacterium dehalogenans</name>
    <dbReference type="NCBI Taxonomy" id="36854"/>
    <lineage>
        <taxon>Bacteria</taxon>
        <taxon>Bacillati</taxon>
        <taxon>Bacillota</taxon>
        <taxon>Clostridia</taxon>
        <taxon>Eubacteriales</taxon>
        <taxon>Desulfitobacteriaceae</taxon>
        <taxon>Desulfitobacterium</taxon>
    </lineage>
</organism>
<evidence type="ECO:0000313" key="10">
    <source>
        <dbReference type="Proteomes" id="UP000553059"/>
    </source>
</evidence>
<dbReference type="InterPro" id="IPR002104">
    <property type="entry name" value="Integrase_catalytic"/>
</dbReference>
<evidence type="ECO:0000259" key="7">
    <source>
        <dbReference type="PROSITE" id="PS51898"/>
    </source>
</evidence>
<dbReference type="GO" id="GO:0006310">
    <property type="term" value="P:DNA recombination"/>
    <property type="evidence" value="ECO:0007669"/>
    <property type="project" value="UniProtKB-KW"/>
</dbReference>
<reference evidence="9 10" key="1">
    <citation type="journal article" date="2020" name="Biotechnol. Biofuels">
        <title>New insights from the biogas microbiome by comprehensive genome-resolved metagenomics of nearly 1600 species originating from multiple anaerobic digesters.</title>
        <authorList>
            <person name="Campanaro S."/>
            <person name="Treu L."/>
            <person name="Rodriguez-R L.M."/>
            <person name="Kovalovszki A."/>
            <person name="Ziels R.M."/>
            <person name="Maus I."/>
            <person name="Zhu X."/>
            <person name="Kougias P.G."/>
            <person name="Basile A."/>
            <person name="Luo G."/>
            <person name="Schluter A."/>
            <person name="Konstantinidis K.T."/>
            <person name="Angelidaki I."/>
        </authorList>
    </citation>
    <scope>NUCLEOTIDE SEQUENCE [LARGE SCALE GENOMIC DNA]</scope>
    <source>
        <strain evidence="9">AS05jafATM_4</strain>
    </source>
</reference>
<sequence length="309" mass="35596">MEEIRQLSAAYLEYCFYQKNLNPKTLKSYSIDLKQFISFMEENSLEISKSGISTYITQLHKLYKPKSIKRKIACLKAFFSYLEYEEVLDSNPFKKTNIKFQEPFVLPRTIPINILQQILSCAYQETSSASLTEHKLSAILRDIAVLELLFATGLRVSELCSLKENDIDLINQTLRVTGKGARERIVQIVNADVLAALTAYYRHFSAPIQQSGFFFVNRLKRRLSEQSVRFMITKYVEKAGLSLHITPHMFRHSFATLLLEEDVDIRYIQKLLGHSSITTTQIYTHVTSAKQKDILATKHPRNKLSINKG</sequence>
<dbReference type="Gene3D" id="1.10.443.10">
    <property type="entry name" value="Intergrase catalytic core"/>
    <property type="match status" value="1"/>
</dbReference>
<dbReference type="GO" id="GO:0003677">
    <property type="term" value="F:DNA binding"/>
    <property type="evidence" value="ECO:0007669"/>
    <property type="project" value="UniProtKB-UniRule"/>
</dbReference>
<dbReference type="PROSITE" id="PS51900">
    <property type="entry name" value="CB"/>
    <property type="match status" value="1"/>
</dbReference>
<keyword evidence="5" id="KW-0233">DNA recombination</keyword>
<dbReference type="EMBL" id="DUTF01000339">
    <property type="protein sequence ID" value="HHY28168.1"/>
    <property type="molecule type" value="Genomic_DNA"/>
</dbReference>
<dbReference type="PROSITE" id="PS51898">
    <property type="entry name" value="TYR_RECOMBINASE"/>
    <property type="match status" value="1"/>
</dbReference>
<dbReference type="GO" id="GO:0015074">
    <property type="term" value="P:DNA integration"/>
    <property type="evidence" value="ECO:0007669"/>
    <property type="project" value="UniProtKB-KW"/>
</dbReference>
<keyword evidence="3" id="KW-0229">DNA integration</keyword>